<dbReference type="GO" id="GO:0042030">
    <property type="term" value="F:ATPase inhibitor activity"/>
    <property type="evidence" value="ECO:0007669"/>
    <property type="project" value="InterPro"/>
</dbReference>
<evidence type="ECO:0000256" key="1">
    <source>
        <dbReference type="ARBA" id="ARBA00004173"/>
    </source>
</evidence>
<dbReference type="Proteomes" id="UP000000689">
    <property type="component" value="Chromosome 1"/>
</dbReference>
<accession>G0W3J5</accession>
<dbReference type="Pfam" id="PF04568">
    <property type="entry name" value="IATP"/>
    <property type="match status" value="1"/>
</dbReference>
<evidence type="ECO:0000313" key="6">
    <source>
        <dbReference type="EMBL" id="CCD22383.1"/>
    </source>
</evidence>
<feature type="region of interest" description="Disordered" evidence="5">
    <location>
        <begin position="75"/>
        <end position="99"/>
    </location>
</feature>
<proteinExistence type="inferred from homology"/>
<keyword evidence="3" id="KW-0496">Mitochondrion</keyword>
<organism evidence="6 7">
    <name type="scientific">Naumovozyma dairenensis (strain ATCC 10597 / BCRC 20456 / CBS 421 / NBRC 0211 / NRRL Y-12639)</name>
    <name type="common">Saccharomyces dairenensis</name>
    <dbReference type="NCBI Taxonomy" id="1071378"/>
    <lineage>
        <taxon>Eukaryota</taxon>
        <taxon>Fungi</taxon>
        <taxon>Dikarya</taxon>
        <taxon>Ascomycota</taxon>
        <taxon>Saccharomycotina</taxon>
        <taxon>Saccharomycetes</taxon>
        <taxon>Saccharomycetales</taxon>
        <taxon>Saccharomycetaceae</taxon>
        <taxon>Naumovozyma</taxon>
    </lineage>
</organism>
<dbReference type="FunFam" id="1.20.5.500:FF:000006">
    <property type="entry name" value="ATPase inhibitor, mitochondrial"/>
    <property type="match status" value="1"/>
</dbReference>
<comment type="function">
    <text evidence="4">Inhibits the enzyme activity of ATPase.</text>
</comment>
<gene>
    <name evidence="6" type="primary">NDAI0A02250</name>
    <name evidence="6" type="ordered locus">NDAI_0A02250</name>
</gene>
<dbReference type="OrthoDB" id="5532350at2759"/>
<dbReference type="GO" id="GO:0051117">
    <property type="term" value="F:ATPase binding"/>
    <property type="evidence" value="ECO:0007669"/>
    <property type="project" value="EnsemblFungi"/>
</dbReference>
<dbReference type="GeneID" id="11495326"/>
<dbReference type="SUPFAM" id="SSF64602">
    <property type="entry name" value="F1 ATPase inhibitor, IF1, C-terminal domain"/>
    <property type="match status" value="1"/>
</dbReference>
<dbReference type="InterPro" id="IPR007648">
    <property type="entry name" value="ATPase_inhibitor_mt"/>
</dbReference>
<comment type="subcellular location">
    <subcellularLocation>
        <location evidence="1">Mitochondrion</location>
    </subcellularLocation>
</comment>
<dbReference type="Gene3D" id="1.20.5.500">
    <property type="entry name" value="Single helix bin"/>
    <property type="match status" value="1"/>
</dbReference>
<reference evidence="6 7" key="1">
    <citation type="journal article" date="2011" name="Proc. Natl. Acad. Sci. U.S.A.">
        <title>Evolutionary erosion of yeast sex chromosomes by mating-type switching accidents.</title>
        <authorList>
            <person name="Gordon J.L."/>
            <person name="Armisen D."/>
            <person name="Proux-Wera E."/>
            <person name="Oheigeartaigh S.S."/>
            <person name="Byrne K.P."/>
            <person name="Wolfe K.H."/>
        </authorList>
    </citation>
    <scope>NUCLEOTIDE SEQUENCE [LARGE SCALE GENOMIC DNA]</scope>
    <source>
        <strain evidence="7">ATCC 10597 / BCRC 20456 / CBS 421 / NBRC 0211 / NRRL Y-12639</strain>
    </source>
</reference>
<dbReference type="eggNOG" id="ENOG502SCJG">
    <property type="taxonomic scope" value="Eukaryota"/>
</dbReference>
<dbReference type="OMA" id="RCISRNT"/>
<evidence type="ECO:0000256" key="3">
    <source>
        <dbReference type="ARBA" id="ARBA00023128"/>
    </source>
</evidence>
<keyword evidence="7" id="KW-1185">Reference proteome</keyword>
<dbReference type="HOGENOM" id="CLU_145563_4_0_1"/>
<protein>
    <recommendedName>
        <fullName evidence="4">ATPase inhibitor, mitochondrial</fullName>
    </recommendedName>
</protein>
<sequence length="99" mass="11598">MSNIILVRSQVLRSIKSPLCITLIPKNTRMYSEGSVGSPRGGSEDSFLRRERAKEDFFVRQHEKEQFKHFKEQLKNHQKQLEHLESKIDKLSNGEKESK</sequence>
<name>G0W3J5_NAUDC</name>
<evidence type="ECO:0000256" key="5">
    <source>
        <dbReference type="SAM" id="MobiDB-lite"/>
    </source>
</evidence>
<dbReference type="GO" id="GO:0005739">
    <property type="term" value="C:mitochondrion"/>
    <property type="evidence" value="ECO:0007669"/>
    <property type="project" value="UniProtKB-SubCell"/>
</dbReference>
<evidence type="ECO:0000256" key="2">
    <source>
        <dbReference type="ARBA" id="ARBA00010901"/>
    </source>
</evidence>
<dbReference type="RefSeq" id="XP_003667626.1">
    <property type="nucleotide sequence ID" value="XM_003667578.1"/>
</dbReference>
<dbReference type="AlphaFoldDB" id="G0W3J5"/>
<comment type="similarity">
    <text evidence="2 4">Belongs to the ATPase inhibitor family.</text>
</comment>
<dbReference type="EMBL" id="HE580267">
    <property type="protein sequence ID" value="CCD22383.1"/>
    <property type="molecule type" value="Genomic_DNA"/>
</dbReference>
<evidence type="ECO:0000256" key="4">
    <source>
        <dbReference type="RuleBase" id="RU368087"/>
    </source>
</evidence>
<evidence type="ECO:0000313" key="7">
    <source>
        <dbReference type="Proteomes" id="UP000000689"/>
    </source>
</evidence>
<dbReference type="STRING" id="1071378.G0W3J5"/>
<dbReference type="KEGG" id="ndi:NDAI_0A02250"/>